<dbReference type="EMBL" id="CP013909">
    <property type="protein sequence ID" value="ALW86360.1"/>
    <property type="molecule type" value="Genomic_DNA"/>
</dbReference>
<sequence length="1077" mass="123400">MDRPFSPSINIVRDAAQELSYLPTPNAQTVFGQLVNNYLSGIHCFNIVGAYGTGKSAFLWAFQQTLSKQHEYFRLEAGFKNIKGFHFEHFVGQYASLKQTLAQHYVVGATADTPTPTIIAALDEEYRRLAKKKLALVLVVDEFGKFLEYAAKENPEEELYFIQELAEYINDSRKDILLLTTVHQDVSGYALELTRTQRQEWEKVKGRLKELTFNEPVEQLLYLAAQQLGTTQQDTAPEAAMNSRLFKAIAKAQAFPLRDYFSPEMQQQLWPMDLLSAAVLVQALQRYGQNERSLFTFLRSNDYLGLQQHAARGTYFSLSRVYDYLSFHYYSLLTSKYNPHFAQWAIIRTTLEQLEKHIGNQAELETANQLVKSIGMLSIFAPAGAEISADFLETYAQISLAVPTIVPVLQVLEQQKLVRLVPHKNSYILFEGTDLDIELAIDEAGNLVEQVTDVATRLREFFSFPYIAAKQLSFEKGTPRIFEVRMTEEALLEEPKGEVDGFVNLIFSDSLTLDKLKLTVGDRKDAVLYGIYERSGEIKKLIREIDKVRKVRDENLNDKVAKRELNSILEHQIALLRHYVIDSLYAQDGAITWYTNGPAQLNFKGRRDFNRCLSNIADHVYTATPTYYSELVNKTKLSSPIATARKSFMRALFENWQYPDLGFPAKNFPPEKTIYLSLLKETGMHQIVNGEYALTPPTDASFQALWQVGEVFLQRSQEGPLKISELMQELLRKPLKLKQGFVDFWVPVFLFMKRHDFALYGEQGKYIPELRLEVVDLFTKSPTLYTVKAFALLPEKLALFNDYRELLQLGTTERVSNAAFIESIKPFLTFYKQLPAYAQHTRNLPVATQRLRESISTAKDPEAAFFEKFPGALGFNLPELQRDAATREQYVKTLQENIARLRQAYPALLTRLDAFISSQVVGKTVDFDHYKRRLQERFKGLEKHRVPADLRVFQDRVTSKLDDRESWLNSMSTCILGKSLTSFEDSDERRFQDEFQQRIHELDNLCELAKANPDSDTEDIFRLGIAAFGKKEQTRIIRRPKQLSAADVAVENEIRTLLGADKARSLAILARLLQEQL</sequence>
<dbReference type="OrthoDB" id="856045at2"/>
<dbReference type="RefSeq" id="WP_068195612.1">
    <property type="nucleotide sequence ID" value="NZ_CP013909.1"/>
</dbReference>
<name>A0A0U4C7V3_9BACT</name>
<keyword evidence="2" id="KW-1185">Reference proteome</keyword>
<evidence type="ECO:0000313" key="2">
    <source>
        <dbReference type="Proteomes" id="UP000059542"/>
    </source>
</evidence>
<dbReference type="KEGG" id="hyg:AUC43_15455"/>
<dbReference type="SUPFAM" id="SSF52540">
    <property type="entry name" value="P-loop containing nucleoside triphosphate hydrolases"/>
    <property type="match status" value="1"/>
</dbReference>
<protein>
    <submittedName>
        <fullName evidence="1">Uncharacterized protein</fullName>
    </submittedName>
</protein>
<dbReference type="STRING" id="1411621.AUC43_15455"/>
<dbReference type="Gene3D" id="3.40.50.300">
    <property type="entry name" value="P-loop containing nucleotide triphosphate hydrolases"/>
    <property type="match status" value="1"/>
</dbReference>
<organism evidence="1 2">
    <name type="scientific">Hymenobacter sedentarius</name>
    <dbReference type="NCBI Taxonomy" id="1411621"/>
    <lineage>
        <taxon>Bacteria</taxon>
        <taxon>Pseudomonadati</taxon>
        <taxon>Bacteroidota</taxon>
        <taxon>Cytophagia</taxon>
        <taxon>Cytophagales</taxon>
        <taxon>Hymenobacteraceae</taxon>
        <taxon>Hymenobacter</taxon>
    </lineage>
</organism>
<dbReference type="Proteomes" id="UP000059542">
    <property type="component" value="Chromosome"/>
</dbReference>
<dbReference type="AlphaFoldDB" id="A0A0U4C7V3"/>
<evidence type="ECO:0000313" key="1">
    <source>
        <dbReference type="EMBL" id="ALW86360.1"/>
    </source>
</evidence>
<gene>
    <name evidence="1" type="ORF">AUC43_15455</name>
</gene>
<accession>A0A0U4C7V3</accession>
<reference evidence="1 2" key="1">
    <citation type="submission" date="2015-12" db="EMBL/GenBank/DDBJ databases">
        <authorList>
            <person name="Shamseldin A."/>
            <person name="Moawad H."/>
            <person name="Abd El-Rahim W.M."/>
            <person name="Sadowsky M.J."/>
        </authorList>
    </citation>
    <scope>NUCLEOTIDE SEQUENCE [LARGE SCALE GENOMIC DNA]</scope>
    <source>
        <strain evidence="1 2">DG5B</strain>
    </source>
</reference>
<proteinExistence type="predicted"/>
<dbReference type="InterPro" id="IPR027417">
    <property type="entry name" value="P-loop_NTPase"/>
</dbReference>